<reference evidence="5" key="1">
    <citation type="submission" date="2019-11" db="EMBL/GenBank/DDBJ databases">
        <authorList>
            <person name="Feng L."/>
        </authorList>
    </citation>
    <scope>NUCLEOTIDE SEQUENCE</scope>
    <source>
        <strain evidence="5">CramosumLFYP8</strain>
    </source>
</reference>
<evidence type="ECO:0000256" key="1">
    <source>
        <dbReference type="ARBA" id="ARBA00023015"/>
    </source>
</evidence>
<dbReference type="InterPro" id="IPR018060">
    <property type="entry name" value="HTH_AraC"/>
</dbReference>
<sequence>MLNGKELLDNNTHIIYEKITTDELPLKVIEVTLAKDDPNLIPPKHWHRSLEFIIPLTASIELWSNGETYSIARNGLAIINSQAIHTTKIIESEDCFKSIVIQIKYDFLKKCYPAFDNIYFSNHIVPEIEQKLVVLLTNLSLEYQQTTEFKLLTINGYLYLIISILLKYQKKIRKVGYFLQSDQKLQEFMKILFYLDKHYSQALDVSSIANQFNFSYGYLARLFKKHLNITVKQYLTAQRLEHCTNDLIHTNLTITEIAMKNGFSSTKSFNREFKLKYHETPQVYRNKVRK</sequence>
<dbReference type="Gene3D" id="2.60.120.10">
    <property type="entry name" value="Jelly Rolls"/>
    <property type="match status" value="1"/>
</dbReference>
<name>A0A6N3DRW0_9FIRM</name>
<dbReference type="PANTHER" id="PTHR43280">
    <property type="entry name" value="ARAC-FAMILY TRANSCRIPTIONAL REGULATOR"/>
    <property type="match status" value="1"/>
</dbReference>
<dbReference type="SUPFAM" id="SSF51215">
    <property type="entry name" value="Regulatory protein AraC"/>
    <property type="match status" value="1"/>
</dbReference>
<dbReference type="PROSITE" id="PS01124">
    <property type="entry name" value="HTH_ARAC_FAMILY_2"/>
    <property type="match status" value="1"/>
</dbReference>
<dbReference type="SMART" id="SM00342">
    <property type="entry name" value="HTH_ARAC"/>
    <property type="match status" value="1"/>
</dbReference>
<feature type="domain" description="HTH araC/xylS-type" evidence="4">
    <location>
        <begin position="189"/>
        <end position="287"/>
    </location>
</feature>
<dbReference type="InterPro" id="IPR014710">
    <property type="entry name" value="RmlC-like_jellyroll"/>
</dbReference>
<dbReference type="SUPFAM" id="SSF46689">
    <property type="entry name" value="Homeodomain-like"/>
    <property type="match status" value="2"/>
</dbReference>
<dbReference type="EMBL" id="CACRTL010000034">
    <property type="protein sequence ID" value="VYU32056.1"/>
    <property type="molecule type" value="Genomic_DNA"/>
</dbReference>
<keyword evidence="2" id="KW-0238">DNA-binding</keyword>
<proteinExistence type="predicted"/>
<dbReference type="InterPro" id="IPR037923">
    <property type="entry name" value="HTH-like"/>
</dbReference>
<dbReference type="GO" id="GO:0003700">
    <property type="term" value="F:DNA-binding transcription factor activity"/>
    <property type="evidence" value="ECO:0007669"/>
    <property type="project" value="InterPro"/>
</dbReference>
<keyword evidence="3" id="KW-0804">Transcription</keyword>
<dbReference type="PANTHER" id="PTHR43280:SF2">
    <property type="entry name" value="HTH-TYPE TRANSCRIPTIONAL REGULATOR EXSA"/>
    <property type="match status" value="1"/>
</dbReference>
<dbReference type="Gene3D" id="1.10.10.60">
    <property type="entry name" value="Homeodomain-like"/>
    <property type="match status" value="2"/>
</dbReference>
<dbReference type="Pfam" id="PF12833">
    <property type="entry name" value="HTH_18"/>
    <property type="match status" value="1"/>
</dbReference>
<gene>
    <name evidence="5" type="primary">tetD_1</name>
    <name evidence="5" type="ORF">CRLFYP8_00332</name>
</gene>
<evidence type="ECO:0000256" key="3">
    <source>
        <dbReference type="ARBA" id="ARBA00023163"/>
    </source>
</evidence>
<evidence type="ECO:0000256" key="2">
    <source>
        <dbReference type="ARBA" id="ARBA00023125"/>
    </source>
</evidence>
<evidence type="ECO:0000313" key="5">
    <source>
        <dbReference type="EMBL" id="VYU32056.1"/>
    </source>
</evidence>
<keyword evidence="1" id="KW-0805">Transcription regulation</keyword>
<accession>A0A6N3DRW0</accession>
<protein>
    <submittedName>
        <fullName evidence="5">Transposon Tn10 TetD protein</fullName>
    </submittedName>
</protein>
<organism evidence="5">
    <name type="scientific">Thomasclavelia ramosa</name>
    <dbReference type="NCBI Taxonomy" id="1547"/>
    <lineage>
        <taxon>Bacteria</taxon>
        <taxon>Bacillati</taxon>
        <taxon>Bacillota</taxon>
        <taxon>Erysipelotrichia</taxon>
        <taxon>Erysipelotrichales</taxon>
        <taxon>Coprobacillaceae</taxon>
        <taxon>Thomasclavelia</taxon>
    </lineage>
</organism>
<dbReference type="RefSeq" id="WP_009008485.1">
    <property type="nucleotide sequence ID" value="NZ_CACRTL010000034.1"/>
</dbReference>
<evidence type="ECO:0000259" key="4">
    <source>
        <dbReference type="PROSITE" id="PS01124"/>
    </source>
</evidence>
<dbReference type="AlphaFoldDB" id="A0A6N3DRW0"/>
<dbReference type="InterPro" id="IPR009057">
    <property type="entry name" value="Homeodomain-like_sf"/>
</dbReference>
<dbReference type="GO" id="GO:0043565">
    <property type="term" value="F:sequence-specific DNA binding"/>
    <property type="evidence" value="ECO:0007669"/>
    <property type="project" value="InterPro"/>
</dbReference>